<reference evidence="1" key="2">
    <citation type="journal article" date="2023" name="Microbiol Resour">
        <title>Decontamination and Annotation of the Draft Genome Sequence of the Oomycete Lagenidium giganteum ARSEF 373.</title>
        <authorList>
            <person name="Morgan W.R."/>
            <person name="Tartar A."/>
        </authorList>
    </citation>
    <scope>NUCLEOTIDE SEQUENCE</scope>
    <source>
        <strain evidence="1">ARSEF 373</strain>
    </source>
</reference>
<name>A0AAV2YUS8_9STRA</name>
<evidence type="ECO:0000313" key="2">
    <source>
        <dbReference type="Proteomes" id="UP001146120"/>
    </source>
</evidence>
<keyword evidence="2" id="KW-1185">Reference proteome</keyword>
<protein>
    <submittedName>
        <fullName evidence="1">Uncharacterized protein</fullName>
    </submittedName>
</protein>
<dbReference type="AlphaFoldDB" id="A0AAV2YUS8"/>
<proteinExistence type="predicted"/>
<gene>
    <name evidence="1" type="ORF">N0F65_001931</name>
</gene>
<organism evidence="1 2">
    <name type="scientific">Lagenidium giganteum</name>
    <dbReference type="NCBI Taxonomy" id="4803"/>
    <lineage>
        <taxon>Eukaryota</taxon>
        <taxon>Sar</taxon>
        <taxon>Stramenopiles</taxon>
        <taxon>Oomycota</taxon>
        <taxon>Peronosporomycetes</taxon>
        <taxon>Pythiales</taxon>
        <taxon>Pythiaceae</taxon>
    </lineage>
</organism>
<reference evidence="1" key="1">
    <citation type="submission" date="2022-11" db="EMBL/GenBank/DDBJ databases">
        <authorList>
            <person name="Morgan W.R."/>
            <person name="Tartar A."/>
        </authorList>
    </citation>
    <scope>NUCLEOTIDE SEQUENCE</scope>
    <source>
        <strain evidence="1">ARSEF 373</strain>
    </source>
</reference>
<evidence type="ECO:0000313" key="1">
    <source>
        <dbReference type="EMBL" id="DAZ98056.1"/>
    </source>
</evidence>
<accession>A0AAV2YUS8</accession>
<comment type="caution">
    <text evidence="1">The sequence shown here is derived from an EMBL/GenBank/DDBJ whole genome shotgun (WGS) entry which is preliminary data.</text>
</comment>
<dbReference type="Proteomes" id="UP001146120">
    <property type="component" value="Unassembled WGS sequence"/>
</dbReference>
<dbReference type="EMBL" id="DAKRPA010000117">
    <property type="protein sequence ID" value="DAZ98056.1"/>
    <property type="molecule type" value="Genomic_DNA"/>
</dbReference>
<sequence length="195" mass="20725">MQRGDAKDTGKSAMPYSVYSDLCHQTIQHHDSGSSHAFPVTQWNLMTNQEGAGPKDPRHIYAIPFCPNTCWITALAVYLACNPLLQGPTPFPGANQKGRYCKLLSRSMAKNGATSREYGTHSVRKGVTSFAASGNTGAPSMVSICLQCGWSLGGCKIGISGAKLLGASTLVVSLQGCRTIAPILPPHFVDGEDQL</sequence>